<feature type="transmembrane region" description="Helical" evidence="6">
    <location>
        <begin position="311"/>
        <end position="329"/>
    </location>
</feature>
<dbReference type="PANTHER" id="PTHR30250">
    <property type="entry name" value="PST FAMILY PREDICTED COLANIC ACID TRANSPORTER"/>
    <property type="match status" value="1"/>
</dbReference>
<comment type="subcellular location">
    <subcellularLocation>
        <location evidence="1">Cell membrane</location>
        <topology evidence="1">Multi-pass membrane protein</topology>
    </subcellularLocation>
</comment>
<dbReference type="AlphaFoldDB" id="A0A4Q5BAC2"/>
<organism evidence="7 8">
    <name type="scientific">Bifidobacterium pseudolongum subsp. globosum</name>
    <dbReference type="NCBI Taxonomy" id="1690"/>
    <lineage>
        <taxon>Bacteria</taxon>
        <taxon>Bacillati</taxon>
        <taxon>Actinomycetota</taxon>
        <taxon>Actinomycetes</taxon>
        <taxon>Bifidobacteriales</taxon>
        <taxon>Bifidobacteriaceae</taxon>
        <taxon>Bifidobacterium</taxon>
    </lineage>
</organism>
<protein>
    <submittedName>
        <fullName evidence="7">Polysaccharide biosynthesis protein</fullName>
    </submittedName>
</protein>
<feature type="transmembrane region" description="Helical" evidence="6">
    <location>
        <begin position="12"/>
        <end position="34"/>
    </location>
</feature>
<feature type="transmembrane region" description="Helical" evidence="6">
    <location>
        <begin position="440"/>
        <end position="458"/>
    </location>
</feature>
<feature type="transmembrane region" description="Helical" evidence="6">
    <location>
        <begin position="210"/>
        <end position="232"/>
    </location>
</feature>
<evidence type="ECO:0000256" key="2">
    <source>
        <dbReference type="ARBA" id="ARBA00022475"/>
    </source>
</evidence>
<keyword evidence="3 6" id="KW-0812">Transmembrane</keyword>
<feature type="transmembrane region" description="Helical" evidence="6">
    <location>
        <begin position="464"/>
        <end position="483"/>
    </location>
</feature>
<evidence type="ECO:0000256" key="1">
    <source>
        <dbReference type="ARBA" id="ARBA00004651"/>
    </source>
</evidence>
<dbReference type="PANTHER" id="PTHR30250:SF26">
    <property type="entry name" value="PSMA PROTEIN"/>
    <property type="match status" value="1"/>
</dbReference>
<keyword evidence="4 6" id="KW-1133">Transmembrane helix</keyword>
<feature type="transmembrane region" description="Helical" evidence="6">
    <location>
        <begin position="169"/>
        <end position="198"/>
    </location>
</feature>
<dbReference type="Pfam" id="PF01943">
    <property type="entry name" value="Polysacc_synt"/>
    <property type="match status" value="1"/>
</dbReference>
<feature type="transmembrane region" description="Helical" evidence="6">
    <location>
        <begin position="123"/>
        <end position="148"/>
    </location>
</feature>
<dbReference type="RefSeq" id="WP_165363286.1">
    <property type="nucleotide sequence ID" value="NZ_RYUE01000008.1"/>
</dbReference>
<accession>A0A4Q5BAC2</accession>
<feature type="transmembrane region" description="Helical" evidence="6">
    <location>
        <begin position="46"/>
        <end position="65"/>
    </location>
</feature>
<feature type="transmembrane region" description="Helical" evidence="6">
    <location>
        <begin position="244"/>
        <end position="264"/>
    </location>
</feature>
<comment type="caution">
    <text evidence="7">The sequence shown here is derived from an EMBL/GenBank/DDBJ whole genome shotgun (WGS) entry which is preliminary data.</text>
</comment>
<evidence type="ECO:0000256" key="6">
    <source>
        <dbReference type="SAM" id="Phobius"/>
    </source>
</evidence>
<name>A0A4Q5BAC2_9BIFI</name>
<feature type="transmembrane region" description="Helical" evidence="6">
    <location>
        <begin position="375"/>
        <end position="395"/>
    </location>
</feature>
<feature type="transmembrane region" description="Helical" evidence="6">
    <location>
        <begin position="401"/>
        <end position="420"/>
    </location>
</feature>
<evidence type="ECO:0000313" key="8">
    <source>
        <dbReference type="Proteomes" id="UP000293268"/>
    </source>
</evidence>
<keyword evidence="5 6" id="KW-0472">Membrane</keyword>
<feature type="transmembrane region" description="Helical" evidence="6">
    <location>
        <begin position="270"/>
        <end position="290"/>
    </location>
</feature>
<evidence type="ECO:0000313" key="7">
    <source>
        <dbReference type="EMBL" id="RYQ67444.1"/>
    </source>
</evidence>
<dbReference type="InterPro" id="IPR050833">
    <property type="entry name" value="Poly_Biosynth_Transport"/>
</dbReference>
<feature type="transmembrane region" description="Helical" evidence="6">
    <location>
        <begin position="341"/>
        <end position="363"/>
    </location>
</feature>
<dbReference type="GO" id="GO:0005886">
    <property type="term" value="C:plasma membrane"/>
    <property type="evidence" value="ECO:0007669"/>
    <property type="project" value="UniProtKB-SubCell"/>
</dbReference>
<evidence type="ECO:0000256" key="4">
    <source>
        <dbReference type="ARBA" id="ARBA00022989"/>
    </source>
</evidence>
<dbReference type="InterPro" id="IPR002797">
    <property type="entry name" value="Polysacc_synth"/>
</dbReference>
<dbReference type="EMBL" id="SBKU01000009">
    <property type="protein sequence ID" value="RYQ67444.1"/>
    <property type="molecule type" value="Genomic_DNA"/>
</dbReference>
<feature type="transmembrane region" description="Helical" evidence="6">
    <location>
        <begin position="86"/>
        <end position="111"/>
    </location>
</feature>
<reference evidence="7 8" key="1">
    <citation type="submission" date="2019-01" db="EMBL/GenBank/DDBJ databases">
        <title>Unveiling genomic diversity among members of the Bifidobacterium pseudolongum species, a widely distributed gut commensal of the animal kingdom.</title>
        <authorList>
            <person name="Lugli G.A."/>
            <person name="Duranti S."/>
            <person name="Albert K."/>
            <person name="Mancabelli L."/>
            <person name="Napoli S."/>
            <person name="Viappiani A."/>
            <person name="Anzalone R."/>
            <person name="Longhi G."/>
            <person name="Milani C."/>
            <person name="Turroni F."/>
            <person name="Alessandri G."/>
            <person name="Sela D.A."/>
            <person name="Van Sinderen D."/>
            <person name="Ventura M."/>
        </authorList>
    </citation>
    <scope>NUCLEOTIDE SEQUENCE [LARGE SCALE GENOMIC DNA]</scope>
    <source>
        <strain evidence="7 8">2072B</strain>
    </source>
</reference>
<evidence type="ECO:0000256" key="3">
    <source>
        <dbReference type="ARBA" id="ARBA00022692"/>
    </source>
</evidence>
<dbReference type="Proteomes" id="UP000293268">
    <property type="component" value="Unassembled WGS sequence"/>
</dbReference>
<keyword evidence="2" id="KW-1003">Cell membrane</keyword>
<evidence type="ECO:0000256" key="5">
    <source>
        <dbReference type="ARBA" id="ARBA00023136"/>
    </source>
</evidence>
<sequence>MSQRKSGALLGYVNIIIKNLVYLVYTPLLLHFVGQADYGVYQTANSFVFSLTLLTFGFSQAYVRFYMQYRAKKDEEGILVLNGTYLILYTAVSALALILGLIFASCASVFFSKGFTSHEIQLARILLSIMAVNIAVTLFSTIFDAYIISHEKFVFQQSRQLFTTLATPLISFVLLMLGTGTIGVACAQLAVTITLLLLNMRFAIKKLGMHFHIMGCNKALLVSIAAFSAWIFTNQICDLVNQNVPNVLLGMLSGAEAVAVFAVAVQIRTVFSSLSVTMSSIFTPLINQIVAERNDNRELTTLMTNIGRYQAILFLWVWGGFILVGRFFVTKWAGPEFGSVYWMIIVMTTAIFIPLVQNTGIEIQRAKNMHKARSIAYLCMAVVNLAITVFLAPYINVWAPTLGYVVYSIVGCGLFMNWYYQRRIGLDMFYFWKKVSRCIIAALPPTTVCVIVSFWLPVTSWLSFVVWGVVYSLLYGVMAYYFMLNKKEKESLIAKLPKIGK</sequence>
<gene>
    <name evidence="7" type="ORF">PG2072B_1477</name>
</gene>
<proteinExistence type="predicted"/>